<evidence type="ECO:0000313" key="4">
    <source>
        <dbReference type="Proteomes" id="UP000192907"/>
    </source>
</evidence>
<evidence type="ECO:0000256" key="1">
    <source>
        <dbReference type="SAM" id="Coils"/>
    </source>
</evidence>
<sequence>MTKNQENLTKSKDTHQVDDKPKRRQLSPEYKKKILTELEQTQGKRGAVGEILRREGLYATQVATWKKELEDGIAGLWSKKRGPKPNTEAALRKKIEKLEKRNAMLERRLGNAETIIDFQKKLANMVGIELPEKDMPRSEDD</sequence>
<organism evidence="3 4">
    <name type="scientific">Pseudobacteriovorax antillogorgiicola</name>
    <dbReference type="NCBI Taxonomy" id="1513793"/>
    <lineage>
        <taxon>Bacteria</taxon>
        <taxon>Pseudomonadati</taxon>
        <taxon>Bdellovibrionota</taxon>
        <taxon>Oligoflexia</taxon>
        <taxon>Oligoflexales</taxon>
        <taxon>Pseudobacteriovoracaceae</taxon>
        <taxon>Pseudobacteriovorax</taxon>
    </lineage>
</organism>
<name>A0A1Y6BXI8_9BACT</name>
<dbReference type="Proteomes" id="UP000192907">
    <property type="component" value="Unassembled WGS sequence"/>
</dbReference>
<evidence type="ECO:0000313" key="3">
    <source>
        <dbReference type="EMBL" id="SMF23149.1"/>
    </source>
</evidence>
<dbReference type="SUPFAM" id="SSF46689">
    <property type="entry name" value="Homeodomain-like"/>
    <property type="match status" value="1"/>
</dbReference>
<dbReference type="EMBL" id="FWZT01000007">
    <property type="protein sequence ID" value="SMF23149.1"/>
    <property type="molecule type" value="Genomic_DNA"/>
</dbReference>
<feature type="region of interest" description="Disordered" evidence="2">
    <location>
        <begin position="1"/>
        <end position="30"/>
    </location>
</feature>
<proteinExistence type="predicted"/>
<feature type="compositionally biased region" description="Basic and acidic residues" evidence="2">
    <location>
        <begin position="9"/>
        <end position="21"/>
    </location>
</feature>
<protein>
    <submittedName>
        <fullName evidence="3">Helix-turn-helix domain-containing protein</fullName>
    </submittedName>
</protein>
<dbReference type="STRING" id="1513793.SAMN06296036_107270"/>
<dbReference type="AlphaFoldDB" id="A0A1Y6BXI8"/>
<dbReference type="InterPro" id="IPR009057">
    <property type="entry name" value="Homeodomain-like_sf"/>
</dbReference>
<keyword evidence="1" id="KW-0175">Coiled coil</keyword>
<gene>
    <name evidence="3" type="ORF">SAMN06296036_107270</name>
</gene>
<accession>A0A1Y6BXI8</accession>
<reference evidence="4" key="1">
    <citation type="submission" date="2017-04" db="EMBL/GenBank/DDBJ databases">
        <authorList>
            <person name="Varghese N."/>
            <person name="Submissions S."/>
        </authorList>
    </citation>
    <scope>NUCLEOTIDE SEQUENCE [LARGE SCALE GENOMIC DNA]</scope>
    <source>
        <strain evidence="4">RKEM611</strain>
    </source>
</reference>
<keyword evidence="4" id="KW-1185">Reference proteome</keyword>
<dbReference type="RefSeq" id="WP_132318149.1">
    <property type="nucleotide sequence ID" value="NZ_FWZT01000007.1"/>
</dbReference>
<dbReference type="OrthoDB" id="7282227at2"/>
<evidence type="ECO:0000256" key="2">
    <source>
        <dbReference type="SAM" id="MobiDB-lite"/>
    </source>
</evidence>
<feature type="coiled-coil region" evidence="1">
    <location>
        <begin position="88"/>
        <end position="115"/>
    </location>
</feature>